<comment type="caution">
    <text evidence="2">The sequence shown here is derived from an EMBL/GenBank/DDBJ whole genome shotgun (WGS) entry which is preliminary data.</text>
</comment>
<reference evidence="2 3" key="1">
    <citation type="submission" date="2015-12" db="EMBL/GenBank/DDBJ databases">
        <title>Nitrous oxide reduction kinetics distinguish bacteria harboring typical versus atypical NosZ.</title>
        <authorList>
            <person name="Yoon S."/>
            <person name="Nissen S."/>
            <person name="Park D."/>
            <person name="Sanford R.A."/>
            <person name="Loeffler F.E."/>
        </authorList>
    </citation>
    <scope>NUCLEOTIDE SEQUENCE [LARGE SCALE GENOMIC DNA]</scope>
    <source>
        <strain evidence="2 3">ATCC BAA-841</strain>
    </source>
</reference>
<evidence type="ECO:0000313" key="2">
    <source>
        <dbReference type="EMBL" id="KXB31814.1"/>
    </source>
</evidence>
<feature type="region of interest" description="Disordered" evidence="1">
    <location>
        <begin position="1"/>
        <end position="21"/>
    </location>
</feature>
<proteinExistence type="predicted"/>
<dbReference type="SUPFAM" id="SSF69279">
    <property type="entry name" value="Phage tail proteins"/>
    <property type="match status" value="1"/>
</dbReference>
<evidence type="ECO:0000256" key="1">
    <source>
        <dbReference type="SAM" id="MobiDB-lite"/>
    </source>
</evidence>
<dbReference type="Proteomes" id="UP000070186">
    <property type="component" value="Unassembled WGS sequence"/>
</dbReference>
<dbReference type="STRING" id="281362.AT959_05575"/>
<protein>
    <submittedName>
        <fullName evidence="2">Uncharacterized protein</fullName>
    </submittedName>
</protein>
<dbReference type="EMBL" id="LODL01000010">
    <property type="protein sequence ID" value="KXB31814.1"/>
    <property type="molecule type" value="Genomic_DNA"/>
</dbReference>
<dbReference type="Pfam" id="PF05954">
    <property type="entry name" value="Phage_GPD"/>
    <property type="match status" value="1"/>
</dbReference>
<sequence length="117" mass="12971">MRQLNTSESKASSWDYSTLSNLPQNAAHGERILNNQHQAIDARLKQFHGEGSVRTAAPGTTFLLADHPEHDRDMAEQRRFLITAITHHACNNLGETRIGTSPAVDPQKSSKTKDEPV</sequence>
<dbReference type="AlphaFoldDB" id="A0A133XLJ7"/>
<organism evidence="2 3">
    <name type="scientific">Dechloromonas denitrificans</name>
    <dbReference type="NCBI Taxonomy" id="281362"/>
    <lineage>
        <taxon>Bacteria</taxon>
        <taxon>Pseudomonadati</taxon>
        <taxon>Pseudomonadota</taxon>
        <taxon>Betaproteobacteria</taxon>
        <taxon>Rhodocyclales</taxon>
        <taxon>Azonexaceae</taxon>
        <taxon>Dechloromonas</taxon>
    </lineage>
</organism>
<name>A0A133XLJ7_9RHOO</name>
<accession>A0A133XLJ7</accession>
<evidence type="ECO:0000313" key="3">
    <source>
        <dbReference type="Proteomes" id="UP000070186"/>
    </source>
</evidence>
<keyword evidence="3" id="KW-1185">Reference proteome</keyword>
<gene>
    <name evidence="2" type="ORF">AT959_05575</name>
</gene>
<dbReference type="Gene3D" id="2.30.110.50">
    <property type="match status" value="1"/>
</dbReference>
<feature type="region of interest" description="Disordered" evidence="1">
    <location>
        <begin position="93"/>
        <end position="117"/>
    </location>
</feature>